<reference evidence="3 4" key="1">
    <citation type="journal article" date="2017" name="ISME J.">
        <title>Potential for microbial H2 and metal transformations associated with novel bacteria and archaea in deep terrestrial subsurface sediments.</title>
        <authorList>
            <person name="Hernsdorf A.W."/>
            <person name="Amano Y."/>
            <person name="Miyakawa K."/>
            <person name="Ise K."/>
            <person name="Suzuki Y."/>
            <person name="Anantharaman K."/>
            <person name="Probst A."/>
            <person name="Burstein D."/>
            <person name="Thomas B.C."/>
            <person name="Banfield J.F."/>
        </authorList>
    </citation>
    <scope>NUCLEOTIDE SEQUENCE [LARGE SCALE GENOMIC DNA]</scope>
    <source>
        <strain evidence="3">HGW-Wallbacteria-1</strain>
    </source>
</reference>
<keyword evidence="2" id="KW-1133">Transmembrane helix</keyword>
<keyword evidence="2" id="KW-0472">Membrane</keyword>
<evidence type="ECO:0000313" key="3">
    <source>
        <dbReference type="EMBL" id="PKK88934.1"/>
    </source>
</evidence>
<protein>
    <submittedName>
        <fullName evidence="3">Uncharacterized protein</fullName>
    </submittedName>
</protein>
<accession>A0A2N1PKR7</accession>
<feature type="transmembrane region" description="Helical" evidence="2">
    <location>
        <begin position="20"/>
        <end position="41"/>
    </location>
</feature>
<evidence type="ECO:0000256" key="1">
    <source>
        <dbReference type="SAM" id="MobiDB-lite"/>
    </source>
</evidence>
<dbReference type="Proteomes" id="UP000233256">
    <property type="component" value="Unassembled WGS sequence"/>
</dbReference>
<comment type="caution">
    <text evidence="3">The sequence shown here is derived from an EMBL/GenBank/DDBJ whole genome shotgun (WGS) entry which is preliminary data.</text>
</comment>
<organism evidence="3 4">
    <name type="scientific">Candidatus Wallbacteria bacterium HGW-Wallbacteria-1</name>
    <dbReference type="NCBI Taxonomy" id="2013854"/>
    <lineage>
        <taxon>Bacteria</taxon>
        <taxon>Candidatus Walliibacteriota</taxon>
    </lineage>
</organism>
<gene>
    <name evidence="3" type="ORF">CVV64_16575</name>
</gene>
<name>A0A2N1PKR7_9BACT</name>
<evidence type="ECO:0000256" key="2">
    <source>
        <dbReference type="SAM" id="Phobius"/>
    </source>
</evidence>
<feature type="region of interest" description="Disordered" evidence="1">
    <location>
        <begin position="66"/>
        <end position="132"/>
    </location>
</feature>
<feature type="compositionally biased region" description="Polar residues" evidence="1">
    <location>
        <begin position="80"/>
        <end position="103"/>
    </location>
</feature>
<feature type="region of interest" description="Disordered" evidence="1">
    <location>
        <begin position="190"/>
        <end position="216"/>
    </location>
</feature>
<evidence type="ECO:0000313" key="4">
    <source>
        <dbReference type="Proteomes" id="UP000233256"/>
    </source>
</evidence>
<sequence length="345" mass="36932">MTENMTTHFSDKNKTTFRPIFIGLFIFYAFSGLYGFSDFFSARAWAASSLKPGDFAALVEAGLSEKPANTNNHSVKKSSRTSISKVPMSSNMLDSITHISGTPSHQSQSGSNSGSASDSASSDKLSAATSRRLNDLNRAIEMKMKQITNKYSESKPVSNAGKTDMDEKMGDRLNEKMFSDGGDMFAVNSHSASRRKPAPLKLSDQGKLSGHGKVAGTGKAATEIPWSEVINSIKSMPESKVNDPIIKSAVSATVNMLSSPDFQSGFIKVVEKNQRSTNVKRGFRRFGIMGFMSDYLIPTIKGAVAGAATAAGNSYGQGPTDYAMNTLGGAIHGASQAFQNRARGR</sequence>
<feature type="compositionally biased region" description="Low complexity" evidence="1">
    <location>
        <begin position="104"/>
        <end position="130"/>
    </location>
</feature>
<dbReference type="AlphaFoldDB" id="A0A2N1PKR7"/>
<proteinExistence type="predicted"/>
<keyword evidence="2" id="KW-0812">Transmembrane</keyword>
<dbReference type="EMBL" id="PGXC01000030">
    <property type="protein sequence ID" value="PKK88934.1"/>
    <property type="molecule type" value="Genomic_DNA"/>
</dbReference>